<dbReference type="SMART" id="SM00987">
    <property type="entry name" value="UreE_C"/>
    <property type="match status" value="1"/>
</dbReference>
<evidence type="ECO:0000256" key="1">
    <source>
        <dbReference type="ARBA" id="ARBA00022485"/>
    </source>
</evidence>
<dbReference type="Pfam" id="PF03167">
    <property type="entry name" value="UDG"/>
    <property type="match status" value="1"/>
</dbReference>
<dbReference type="SUPFAM" id="SSF52141">
    <property type="entry name" value="Uracil-DNA glycosylase-like"/>
    <property type="match status" value="1"/>
</dbReference>
<dbReference type="GO" id="GO:0006284">
    <property type="term" value="P:base-excision repair"/>
    <property type="evidence" value="ECO:0007669"/>
    <property type="project" value="InterPro"/>
</dbReference>
<dbReference type="SMART" id="SM00986">
    <property type="entry name" value="UDG"/>
    <property type="match status" value="1"/>
</dbReference>
<comment type="similarity">
    <text evidence="8">Belongs to the uracil-DNA glycosylase (UDG) superfamily. Type 5 (UDGb) family.</text>
</comment>
<dbReference type="GO" id="GO:0051539">
    <property type="term" value="F:4 iron, 4 sulfur cluster binding"/>
    <property type="evidence" value="ECO:0007669"/>
    <property type="project" value="UniProtKB-KW"/>
</dbReference>
<evidence type="ECO:0000256" key="8">
    <source>
        <dbReference type="ARBA" id="ARBA00023779"/>
    </source>
</evidence>
<keyword evidence="13" id="KW-1185">Reference proteome</keyword>
<keyword evidence="2" id="KW-0479">Metal-binding</keyword>
<keyword evidence="4" id="KW-0378">Hydrolase</keyword>
<accession>A0A502FWH6</accession>
<organism evidence="12 13">
    <name type="scientific">Muricoccus nepalensis</name>
    <dbReference type="NCBI Taxonomy" id="1854500"/>
    <lineage>
        <taxon>Bacteria</taxon>
        <taxon>Pseudomonadati</taxon>
        <taxon>Pseudomonadota</taxon>
        <taxon>Alphaproteobacteria</taxon>
        <taxon>Acetobacterales</taxon>
        <taxon>Roseomonadaceae</taxon>
        <taxon>Muricoccus</taxon>
    </lineage>
</organism>
<dbReference type="EMBL" id="RCZP01000017">
    <property type="protein sequence ID" value="TPG53416.1"/>
    <property type="molecule type" value="Genomic_DNA"/>
</dbReference>
<reference evidence="12 13" key="1">
    <citation type="journal article" date="2019" name="Environ. Microbiol.">
        <title>Species interactions and distinct microbial communities in high Arctic permafrost affected cryosols are associated with the CH4 and CO2 gas fluxes.</title>
        <authorList>
            <person name="Altshuler I."/>
            <person name="Hamel J."/>
            <person name="Turney S."/>
            <person name="Magnuson E."/>
            <person name="Levesque R."/>
            <person name="Greer C."/>
            <person name="Whyte L.G."/>
        </authorList>
    </citation>
    <scope>NUCLEOTIDE SEQUENCE [LARGE SCALE GENOMIC DNA]</scope>
    <source>
        <strain evidence="12 13">S9.3B</strain>
    </source>
</reference>
<evidence type="ECO:0000256" key="10">
    <source>
        <dbReference type="SAM" id="MobiDB-lite"/>
    </source>
</evidence>
<dbReference type="GO" id="GO:0046872">
    <property type="term" value="F:metal ion binding"/>
    <property type="evidence" value="ECO:0007669"/>
    <property type="project" value="UniProtKB-KW"/>
</dbReference>
<dbReference type="InterPro" id="IPR051536">
    <property type="entry name" value="UDG_Type-4/5"/>
</dbReference>
<evidence type="ECO:0000256" key="7">
    <source>
        <dbReference type="ARBA" id="ARBA00023204"/>
    </source>
</evidence>
<keyword evidence="6" id="KW-0411">Iron-sulfur</keyword>
<evidence type="ECO:0000256" key="4">
    <source>
        <dbReference type="ARBA" id="ARBA00022801"/>
    </source>
</evidence>
<evidence type="ECO:0000313" key="12">
    <source>
        <dbReference type="EMBL" id="TPG53416.1"/>
    </source>
</evidence>
<name>A0A502FWH6_9PROT</name>
<proteinExistence type="inferred from homology"/>
<evidence type="ECO:0000256" key="3">
    <source>
        <dbReference type="ARBA" id="ARBA00022763"/>
    </source>
</evidence>
<evidence type="ECO:0000313" key="13">
    <source>
        <dbReference type="Proteomes" id="UP000317078"/>
    </source>
</evidence>
<dbReference type="GO" id="GO:0004844">
    <property type="term" value="F:uracil DNA N-glycosylase activity"/>
    <property type="evidence" value="ECO:0007669"/>
    <property type="project" value="InterPro"/>
</dbReference>
<keyword evidence="1" id="KW-0004">4Fe-4S</keyword>
<evidence type="ECO:0000259" key="11">
    <source>
        <dbReference type="SMART" id="SM00986"/>
    </source>
</evidence>
<keyword evidence="3" id="KW-0227">DNA damage</keyword>
<dbReference type="CDD" id="cd10031">
    <property type="entry name" value="UDG-F5_TTUDGB_like"/>
    <property type="match status" value="1"/>
</dbReference>
<evidence type="ECO:0000256" key="9">
    <source>
        <dbReference type="ARBA" id="ARBA00023887"/>
    </source>
</evidence>
<dbReference type="PANTHER" id="PTHR33693">
    <property type="entry name" value="TYPE-5 URACIL-DNA GLYCOSYLASE"/>
    <property type="match status" value="1"/>
</dbReference>
<gene>
    <name evidence="12" type="ORF">EAH89_16865</name>
</gene>
<dbReference type="Proteomes" id="UP000317078">
    <property type="component" value="Unassembled WGS sequence"/>
</dbReference>
<evidence type="ECO:0000256" key="6">
    <source>
        <dbReference type="ARBA" id="ARBA00023014"/>
    </source>
</evidence>
<dbReference type="InterPro" id="IPR036895">
    <property type="entry name" value="Uracil-DNA_glycosylase-like_sf"/>
</dbReference>
<keyword evidence="5" id="KW-0408">Iron</keyword>
<sequence>MLSLTVSFARSLSGYDRVVQVNDQIVIPGRDCPLCPRLVAYREENRRKWSEWHNAPVPPWGSVDAPLMVLGLAPGVRGANRTGRPFTGDHAGKLLYATLLKFGMALGDYREDPHDGMELIGVRIVNGVRCVPPENKPTPSEISTCNRFLKTEFKGMAGLKVILALGLIAHTAVLKAYGIPVSRVKFAHGAINPLPGGVLLADSYHVSRYNTQTGRLTTEMFEAVVREIRSHLSGPLQSNSGNDFPAPSPRRPSRGS</sequence>
<dbReference type="InterPro" id="IPR005122">
    <property type="entry name" value="Uracil-DNA_glycosylase-like"/>
</dbReference>
<protein>
    <recommendedName>
        <fullName evidence="9">Type-5 uracil-DNA glycosylase</fullName>
    </recommendedName>
</protein>
<dbReference type="GO" id="GO:0033958">
    <property type="term" value="F:DNA-deoxyinosine glycosylase activity"/>
    <property type="evidence" value="ECO:0007669"/>
    <property type="project" value="InterPro"/>
</dbReference>
<feature type="region of interest" description="Disordered" evidence="10">
    <location>
        <begin position="232"/>
        <end position="256"/>
    </location>
</feature>
<dbReference type="InterPro" id="IPR044147">
    <property type="entry name" value="UdgB-like"/>
</dbReference>
<feature type="domain" description="Uracil-DNA glycosylase-like" evidence="11">
    <location>
        <begin position="58"/>
        <end position="225"/>
    </location>
</feature>
<evidence type="ECO:0000256" key="5">
    <source>
        <dbReference type="ARBA" id="ARBA00023004"/>
    </source>
</evidence>
<dbReference type="Gene3D" id="3.40.470.10">
    <property type="entry name" value="Uracil-DNA glycosylase-like domain"/>
    <property type="match status" value="1"/>
</dbReference>
<dbReference type="PANTHER" id="PTHR33693:SF3">
    <property type="entry name" value="TYPE-5 URACIL-DNA GLYCOSYLASE"/>
    <property type="match status" value="1"/>
</dbReference>
<evidence type="ECO:0000256" key="2">
    <source>
        <dbReference type="ARBA" id="ARBA00022723"/>
    </source>
</evidence>
<comment type="caution">
    <text evidence="12">The sequence shown here is derived from an EMBL/GenBank/DDBJ whole genome shotgun (WGS) entry which is preliminary data.</text>
</comment>
<dbReference type="AlphaFoldDB" id="A0A502FWH6"/>
<dbReference type="OrthoDB" id="9787663at2"/>
<keyword evidence="7" id="KW-0234">DNA repair</keyword>